<dbReference type="Proteomes" id="UP000314294">
    <property type="component" value="Unassembled WGS sequence"/>
</dbReference>
<keyword evidence="2" id="KW-1185">Reference proteome</keyword>
<sequence length="59" mass="7083">MERQADRRAEWNGVTWKEFRLLNEFGPERSDFKLVSLSTNQARMKWFVSCVQQHRSASH</sequence>
<proteinExistence type="predicted"/>
<dbReference type="EMBL" id="SRLO01000056">
    <property type="protein sequence ID" value="TNN80158.1"/>
    <property type="molecule type" value="Genomic_DNA"/>
</dbReference>
<reference evidence="1 2" key="1">
    <citation type="submission" date="2019-03" db="EMBL/GenBank/DDBJ databases">
        <title>First draft genome of Liparis tanakae, snailfish: a comprehensive survey of snailfish specific genes.</title>
        <authorList>
            <person name="Kim W."/>
            <person name="Song I."/>
            <person name="Jeong J.-H."/>
            <person name="Kim D."/>
            <person name="Kim S."/>
            <person name="Ryu S."/>
            <person name="Song J.Y."/>
            <person name="Lee S.K."/>
        </authorList>
    </citation>
    <scope>NUCLEOTIDE SEQUENCE [LARGE SCALE GENOMIC DNA]</scope>
    <source>
        <tissue evidence="1">Muscle</tissue>
    </source>
</reference>
<evidence type="ECO:0000313" key="2">
    <source>
        <dbReference type="Proteomes" id="UP000314294"/>
    </source>
</evidence>
<comment type="caution">
    <text evidence="1">The sequence shown here is derived from an EMBL/GenBank/DDBJ whole genome shotgun (WGS) entry which is preliminary data.</text>
</comment>
<accession>A0A4Z2IRC2</accession>
<dbReference type="AlphaFoldDB" id="A0A4Z2IRC2"/>
<protein>
    <submittedName>
        <fullName evidence="1">Uncharacterized protein</fullName>
    </submittedName>
</protein>
<name>A0A4Z2IRC2_9TELE</name>
<evidence type="ECO:0000313" key="1">
    <source>
        <dbReference type="EMBL" id="TNN80158.1"/>
    </source>
</evidence>
<gene>
    <name evidence="1" type="ORF">EYF80_009483</name>
</gene>
<organism evidence="1 2">
    <name type="scientific">Liparis tanakae</name>
    <name type="common">Tanaka's snailfish</name>
    <dbReference type="NCBI Taxonomy" id="230148"/>
    <lineage>
        <taxon>Eukaryota</taxon>
        <taxon>Metazoa</taxon>
        <taxon>Chordata</taxon>
        <taxon>Craniata</taxon>
        <taxon>Vertebrata</taxon>
        <taxon>Euteleostomi</taxon>
        <taxon>Actinopterygii</taxon>
        <taxon>Neopterygii</taxon>
        <taxon>Teleostei</taxon>
        <taxon>Neoteleostei</taxon>
        <taxon>Acanthomorphata</taxon>
        <taxon>Eupercaria</taxon>
        <taxon>Perciformes</taxon>
        <taxon>Cottioidei</taxon>
        <taxon>Cottales</taxon>
        <taxon>Liparidae</taxon>
        <taxon>Liparis</taxon>
    </lineage>
</organism>